<proteinExistence type="predicted"/>
<keyword evidence="3" id="KW-1185">Reference proteome</keyword>
<dbReference type="InterPro" id="IPR032675">
    <property type="entry name" value="LRR_dom_sf"/>
</dbReference>
<dbReference type="Gene3D" id="3.80.10.10">
    <property type="entry name" value="Ribonuclease Inhibitor"/>
    <property type="match status" value="1"/>
</dbReference>
<dbReference type="PROSITE" id="PS50181">
    <property type="entry name" value="FBOX"/>
    <property type="match status" value="1"/>
</dbReference>
<organism evidence="2 3">
    <name type="scientific">Serendipita indica (strain DSM 11827)</name>
    <name type="common">Root endophyte fungus</name>
    <name type="synonym">Piriformospora indica</name>
    <dbReference type="NCBI Taxonomy" id="1109443"/>
    <lineage>
        <taxon>Eukaryota</taxon>
        <taxon>Fungi</taxon>
        <taxon>Dikarya</taxon>
        <taxon>Basidiomycota</taxon>
        <taxon>Agaricomycotina</taxon>
        <taxon>Agaricomycetes</taxon>
        <taxon>Sebacinales</taxon>
        <taxon>Serendipitaceae</taxon>
        <taxon>Serendipita</taxon>
    </lineage>
</organism>
<dbReference type="OrthoDB" id="3028682at2759"/>
<dbReference type="InParanoid" id="G4TG63"/>
<protein>
    <recommendedName>
        <fullName evidence="1">F-box domain-containing protein</fullName>
    </recommendedName>
</protein>
<dbReference type="Proteomes" id="UP000007148">
    <property type="component" value="Unassembled WGS sequence"/>
</dbReference>
<sequence length="399" mass="45608">MNAHVLLFRLPTELLFRIFRYTLPDDSAEDEVEDPSIGLKLSHVCSLFRAIILQIPEAWRILEIFLHLPLRTLTQYVRTMVDRARGLSFRVIVREGPLKYCSWSTGEQDFRRLMRGAIKNITNVTFYNHSADPRNTRWFLNALRCIPHSVAIYELSDEQRYDLRGIKSVLGANSIKLRNATFIIWDSDMLACKELAFVGKVWHNATSLYAIFQQCPSLTKLTFDLPIPWNTGLVFHSPLPRLKELTIGSTKALVELNQVVPHFRFPTLVELKVGLCTPASLTNFLELHPTLRQVTLELSTNLISVEFLRRLSSDTPLFPTEEAFLDIESLHIDAWSIAVGLVAFNRLLRNGAFFGRQYGYSKPLTLTIKTSKDALIASRCIADIRWKGTICPISWSETV</sequence>
<accession>G4TG63</accession>
<evidence type="ECO:0000259" key="1">
    <source>
        <dbReference type="PROSITE" id="PS50181"/>
    </source>
</evidence>
<gene>
    <name evidence="2" type="ORF">PIIN_04242</name>
</gene>
<dbReference type="HOGENOM" id="CLU_584099_0_0_1"/>
<comment type="caution">
    <text evidence="2">The sequence shown here is derived from an EMBL/GenBank/DDBJ whole genome shotgun (WGS) entry which is preliminary data.</text>
</comment>
<feature type="domain" description="F-box" evidence="1">
    <location>
        <begin position="4"/>
        <end position="62"/>
    </location>
</feature>
<dbReference type="AlphaFoldDB" id="G4TG63"/>
<evidence type="ECO:0000313" key="2">
    <source>
        <dbReference type="EMBL" id="CCA70303.1"/>
    </source>
</evidence>
<evidence type="ECO:0000313" key="3">
    <source>
        <dbReference type="Proteomes" id="UP000007148"/>
    </source>
</evidence>
<dbReference type="EMBL" id="CAFZ01000078">
    <property type="protein sequence ID" value="CCA70303.1"/>
    <property type="molecule type" value="Genomic_DNA"/>
</dbReference>
<reference evidence="2 3" key="1">
    <citation type="journal article" date="2011" name="PLoS Pathog.">
        <title>Endophytic Life Strategies Decoded by Genome and Transcriptome Analyses of the Mutualistic Root Symbiont Piriformospora indica.</title>
        <authorList>
            <person name="Zuccaro A."/>
            <person name="Lahrmann U."/>
            <person name="Guldener U."/>
            <person name="Langen G."/>
            <person name="Pfiffi S."/>
            <person name="Biedenkopf D."/>
            <person name="Wong P."/>
            <person name="Samans B."/>
            <person name="Grimm C."/>
            <person name="Basiewicz M."/>
            <person name="Murat C."/>
            <person name="Martin F."/>
            <person name="Kogel K.H."/>
        </authorList>
    </citation>
    <scope>NUCLEOTIDE SEQUENCE [LARGE SCALE GENOMIC DNA]</scope>
    <source>
        <strain evidence="2 3">DSM 11827</strain>
    </source>
</reference>
<name>G4TG63_SERID</name>
<dbReference type="InterPro" id="IPR001810">
    <property type="entry name" value="F-box_dom"/>
</dbReference>